<accession>A0A938X6Z0</accession>
<name>A0A938X6Z0_9FIRM</name>
<evidence type="ECO:0000313" key="1">
    <source>
        <dbReference type="EMBL" id="MBM6920316.1"/>
    </source>
</evidence>
<evidence type="ECO:0000313" key="2">
    <source>
        <dbReference type="Proteomes" id="UP000774750"/>
    </source>
</evidence>
<keyword evidence="2" id="KW-1185">Reference proteome</keyword>
<protein>
    <submittedName>
        <fullName evidence="1">Uncharacterized protein</fullName>
    </submittedName>
</protein>
<dbReference type="EMBL" id="JACJKY010000004">
    <property type="protein sequence ID" value="MBM6920316.1"/>
    <property type="molecule type" value="Genomic_DNA"/>
</dbReference>
<comment type="caution">
    <text evidence="1">The sequence shown here is derived from an EMBL/GenBank/DDBJ whole genome shotgun (WGS) entry which is preliminary data.</text>
</comment>
<dbReference type="RefSeq" id="WP_204444993.1">
    <property type="nucleotide sequence ID" value="NZ_JACJKY010000004.1"/>
</dbReference>
<dbReference type="Proteomes" id="UP000774750">
    <property type="component" value="Unassembled WGS sequence"/>
</dbReference>
<dbReference type="AlphaFoldDB" id="A0A938X6Z0"/>
<organism evidence="1 2">
    <name type="scientific">Merdimmobilis hominis</name>
    <dbReference type="NCBI Taxonomy" id="2897707"/>
    <lineage>
        <taxon>Bacteria</taxon>
        <taxon>Bacillati</taxon>
        <taxon>Bacillota</taxon>
        <taxon>Clostridia</taxon>
        <taxon>Eubacteriales</taxon>
        <taxon>Oscillospiraceae</taxon>
        <taxon>Merdimmobilis</taxon>
    </lineage>
</organism>
<proteinExistence type="predicted"/>
<reference evidence="1" key="2">
    <citation type="journal article" date="2021" name="Sci. Rep.">
        <title>The distribution of antibiotic resistance genes in chicken gut microbiota commensals.</title>
        <authorList>
            <person name="Juricova H."/>
            <person name="Matiasovicova J."/>
            <person name="Kubasova T."/>
            <person name="Cejkova D."/>
            <person name="Rychlik I."/>
        </authorList>
    </citation>
    <scope>NUCLEOTIDE SEQUENCE</scope>
    <source>
        <strain evidence="1">An559</strain>
    </source>
</reference>
<sequence length="242" mass="26571">MIKDVLGEKAQDYETAETDEEKAQILKDAGLLSSSTETNSYYARRMIHGLTLENGLVLDQGSWGGLNLVAFVEGAESLEIELKDGPAQLISISEGKYLSIGTSIASGVSTYTLTYKDADDVQVAQVDAKFYGVSIGGYSATHDLEAGESTTIVFDHDSKGQRIRNYNDVKDFTDVEIISSDASKVTVDSYSFDENGTLTVKVTRHADGQVHLRYLMTYNVKQFATDDEFSYGETNKTFCKVN</sequence>
<gene>
    <name evidence="1" type="ORF">H6A12_03980</name>
</gene>
<reference evidence="1" key="1">
    <citation type="submission" date="2020-08" db="EMBL/GenBank/DDBJ databases">
        <authorList>
            <person name="Cejkova D."/>
            <person name="Kubasova T."/>
            <person name="Jahodarova E."/>
            <person name="Rychlik I."/>
        </authorList>
    </citation>
    <scope>NUCLEOTIDE SEQUENCE</scope>
    <source>
        <strain evidence="1">An559</strain>
    </source>
</reference>